<dbReference type="RefSeq" id="WP_189504262.1">
    <property type="nucleotide sequence ID" value="NZ_BMZQ01000002.1"/>
</dbReference>
<organism evidence="2 3">
    <name type="scientific">Tianweitania populi</name>
    <dbReference type="NCBI Taxonomy" id="1607949"/>
    <lineage>
        <taxon>Bacteria</taxon>
        <taxon>Pseudomonadati</taxon>
        <taxon>Pseudomonadota</taxon>
        <taxon>Alphaproteobacteria</taxon>
        <taxon>Hyphomicrobiales</taxon>
        <taxon>Phyllobacteriaceae</taxon>
        <taxon>Tianweitania</taxon>
    </lineage>
</organism>
<gene>
    <name evidence="2" type="ORF">GCM10016234_24710</name>
</gene>
<evidence type="ECO:0000313" key="3">
    <source>
        <dbReference type="Proteomes" id="UP000630142"/>
    </source>
</evidence>
<dbReference type="AlphaFoldDB" id="A0A8J3GMD1"/>
<protein>
    <submittedName>
        <fullName evidence="2">Uncharacterized protein</fullName>
    </submittedName>
</protein>
<sequence length="109" mass="12318">MRKIISASLAGALFAGLFTVTVPAQAQDVRIQLGQSGPRVIERRDHRRDDRRDERGCTEGRALDKADRMGLRRARVVDAGRRTIKVRGTDRRGDRRTITFGRDRGCPVF</sequence>
<dbReference type="EMBL" id="BMZQ01000002">
    <property type="protein sequence ID" value="GHD16502.1"/>
    <property type="molecule type" value="Genomic_DNA"/>
</dbReference>
<name>A0A8J3GMD1_9HYPH</name>
<accession>A0A8J3GMD1</accession>
<feature type="chain" id="PRO_5035288548" evidence="1">
    <location>
        <begin position="27"/>
        <end position="109"/>
    </location>
</feature>
<feature type="signal peptide" evidence="1">
    <location>
        <begin position="1"/>
        <end position="26"/>
    </location>
</feature>
<keyword evidence="3" id="KW-1185">Reference proteome</keyword>
<keyword evidence="1" id="KW-0732">Signal</keyword>
<reference evidence="2" key="1">
    <citation type="journal article" date="2014" name="Int. J. Syst. Evol. Microbiol.">
        <title>Complete genome sequence of Corynebacterium casei LMG S-19264T (=DSM 44701T), isolated from a smear-ripened cheese.</title>
        <authorList>
            <consortium name="US DOE Joint Genome Institute (JGI-PGF)"/>
            <person name="Walter F."/>
            <person name="Albersmeier A."/>
            <person name="Kalinowski J."/>
            <person name="Ruckert C."/>
        </authorList>
    </citation>
    <scope>NUCLEOTIDE SEQUENCE</scope>
    <source>
        <strain evidence="2">KCTC 42249</strain>
    </source>
</reference>
<reference evidence="2" key="2">
    <citation type="submission" date="2020-09" db="EMBL/GenBank/DDBJ databases">
        <authorList>
            <person name="Sun Q."/>
            <person name="Kim S."/>
        </authorList>
    </citation>
    <scope>NUCLEOTIDE SEQUENCE</scope>
    <source>
        <strain evidence="2">KCTC 42249</strain>
    </source>
</reference>
<dbReference type="Proteomes" id="UP000630142">
    <property type="component" value="Unassembled WGS sequence"/>
</dbReference>
<evidence type="ECO:0000313" key="2">
    <source>
        <dbReference type="EMBL" id="GHD16502.1"/>
    </source>
</evidence>
<evidence type="ECO:0000256" key="1">
    <source>
        <dbReference type="SAM" id="SignalP"/>
    </source>
</evidence>
<comment type="caution">
    <text evidence="2">The sequence shown here is derived from an EMBL/GenBank/DDBJ whole genome shotgun (WGS) entry which is preliminary data.</text>
</comment>
<proteinExistence type="predicted"/>